<dbReference type="Proteomes" id="UP000242715">
    <property type="component" value="Unassembled WGS sequence"/>
</dbReference>
<gene>
    <name evidence="1" type="ORF">TSUD_385840</name>
</gene>
<name>A0A2Z6MK31_TRISU</name>
<reference evidence="2" key="1">
    <citation type="journal article" date="2017" name="Front. Plant Sci.">
        <title>Climate Clever Clovers: New Paradigm to Reduce the Environmental Footprint of Ruminants by Breeding Low Methanogenic Forages Utilizing Haplotype Variation.</title>
        <authorList>
            <person name="Kaur P."/>
            <person name="Appels R."/>
            <person name="Bayer P.E."/>
            <person name="Keeble-Gagnere G."/>
            <person name="Wang J."/>
            <person name="Hirakawa H."/>
            <person name="Shirasawa K."/>
            <person name="Vercoe P."/>
            <person name="Stefanova K."/>
            <person name="Durmic Z."/>
            <person name="Nichols P."/>
            <person name="Revell C."/>
            <person name="Isobe S.N."/>
            <person name="Edwards D."/>
            <person name="Erskine W."/>
        </authorList>
    </citation>
    <scope>NUCLEOTIDE SEQUENCE [LARGE SCALE GENOMIC DNA]</scope>
    <source>
        <strain evidence="2">cv. Daliak</strain>
    </source>
</reference>
<dbReference type="AlphaFoldDB" id="A0A2Z6MK31"/>
<sequence length="60" mass="6596">MAPETCHHPKEVEATSYAGVKLGGETRCGGEERQHATGRDIRPTQCKKLCNEHISTDMVT</sequence>
<proteinExistence type="predicted"/>
<evidence type="ECO:0000313" key="1">
    <source>
        <dbReference type="EMBL" id="GAU23595.1"/>
    </source>
</evidence>
<keyword evidence="2" id="KW-1185">Reference proteome</keyword>
<evidence type="ECO:0000313" key="2">
    <source>
        <dbReference type="Proteomes" id="UP000242715"/>
    </source>
</evidence>
<dbReference type="EMBL" id="DF973272">
    <property type="protein sequence ID" value="GAU23595.1"/>
    <property type="molecule type" value="Genomic_DNA"/>
</dbReference>
<accession>A0A2Z6MK31</accession>
<protein>
    <submittedName>
        <fullName evidence="1">Uncharacterized protein</fullName>
    </submittedName>
</protein>
<organism evidence="1 2">
    <name type="scientific">Trifolium subterraneum</name>
    <name type="common">Subterranean clover</name>
    <dbReference type="NCBI Taxonomy" id="3900"/>
    <lineage>
        <taxon>Eukaryota</taxon>
        <taxon>Viridiplantae</taxon>
        <taxon>Streptophyta</taxon>
        <taxon>Embryophyta</taxon>
        <taxon>Tracheophyta</taxon>
        <taxon>Spermatophyta</taxon>
        <taxon>Magnoliopsida</taxon>
        <taxon>eudicotyledons</taxon>
        <taxon>Gunneridae</taxon>
        <taxon>Pentapetalae</taxon>
        <taxon>rosids</taxon>
        <taxon>fabids</taxon>
        <taxon>Fabales</taxon>
        <taxon>Fabaceae</taxon>
        <taxon>Papilionoideae</taxon>
        <taxon>50 kb inversion clade</taxon>
        <taxon>NPAAA clade</taxon>
        <taxon>Hologalegina</taxon>
        <taxon>IRL clade</taxon>
        <taxon>Trifolieae</taxon>
        <taxon>Trifolium</taxon>
    </lineage>
</organism>